<dbReference type="InterPro" id="IPR014347">
    <property type="entry name" value="Tautomerase/MIF_sf"/>
</dbReference>
<organism evidence="13 14">
    <name type="scientific">Coemansia asiatica</name>
    <dbReference type="NCBI Taxonomy" id="1052880"/>
    <lineage>
        <taxon>Eukaryota</taxon>
        <taxon>Fungi</taxon>
        <taxon>Fungi incertae sedis</taxon>
        <taxon>Zoopagomycota</taxon>
        <taxon>Kickxellomycotina</taxon>
        <taxon>Kickxellomycetes</taxon>
        <taxon>Kickxellales</taxon>
        <taxon>Kickxellaceae</taxon>
        <taxon>Coemansia</taxon>
    </lineage>
</organism>
<evidence type="ECO:0000256" key="12">
    <source>
        <dbReference type="ARBA" id="ARBA00042730"/>
    </source>
</evidence>
<keyword evidence="4" id="KW-0964">Secreted</keyword>
<keyword evidence="3" id="KW-0202">Cytokine</keyword>
<dbReference type="Pfam" id="PF01187">
    <property type="entry name" value="MIF"/>
    <property type="match status" value="1"/>
</dbReference>
<evidence type="ECO:0000256" key="7">
    <source>
        <dbReference type="ARBA" id="ARBA00036823"/>
    </source>
</evidence>
<name>A0A9W7XJM9_9FUNG</name>
<dbReference type="GO" id="GO:0005615">
    <property type="term" value="C:extracellular space"/>
    <property type="evidence" value="ECO:0007669"/>
    <property type="project" value="UniProtKB-KW"/>
</dbReference>
<comment type="catalytic activity">
    <reaction evidence="6">
        <text>3-phenylpyruvate = enol-phenylpyruvate</text>
        <dbReference type="Rhea" id="RHEA:17097"/>
        <dbReference type="ChEBI" id="CHEBI:16815"/>
        <dbReference type="ChEBI" id="CHEBI:18005"/>
        <dbReference type="EC" id="5.3.2.1"/>
    </reaction>
</comment>
<evidence type="ECO:0000256" key="3">
    <source>
        <dbReference type="ARBA" id="ARBA00022514"/>
    </source>
</evidence>
<comment type="subcellular location">
    <subcellularLocation>
        <location evidence="1">Secreted</location>
    </subcellularLocation>
</comment>
<evidence type="ECO:0000256" key="10">
    <source>
        <dbReference type="ARBA" id="ARBA00041631"/>
    </source>
</evidence>
<evidence type="ECO:0000313" key="13">
    <source>
        <dbReference type="EMBL" id="KAJ1644637.1"/>
    </source>
</evidence>
<comment type="caution">
    <text evidence="13">The sequence shown here is derived from an EMBL/GenBank/DDBJ whole genome shotgun (WGS) entry which is preliminary data.</text>
</comment>
<gene>
    <name evidence="13" type="ORF">LPJ64_003713</name>
</gene>
<evidence type="ECO:0000256" key="9">
    <source>
        <dbReference type="ARBA" id="ARBA00039086"/>
    </source>
</evidence>
<keyword evidence="14" id="KW-1185">Reference proteome</keyword>
<dbReference type="GO" id="GO:0050178">
    <property type="term" value="F:phenylpyruvate tautomerase activity"/>
    <property type="evidence" value="ECO:0007669"/>
    <property type="project" value="UniProtKB-EC"/>
</dbReference>
<dbReference type="EC" id="5.3.3.12" evidence="8"/>
<proteinExistence type="inferred from homology"/>
<evidence type="ECO:0000256" key="11">
    <source>
        <dbReference type="ARBA" id="ARBA00041912"/>
    </source>
</evidence>
<accession>A0A9W7XJM9</accession>
<dbReference type="PANTHER" id="PTHR11954:SF6">
    <property type="entry name" value="MACROPHAGE MIGRATION INHIBITORY FACTOR"/>
    <property type="match status" value="1"/>
</dbReference>
<evidence type="ECO:0000256" key="5">
    <source>
        <dbReference type="ARBA" id="ARBA00023235"/>
    </source>
</evidence>
<keyword evidence="5" id="KW-0413">Isomerase</keyword>
<reference evidence="13" key="1">
    <citation type="submission" date="2022-07" db="EMBL/GenBank/DDBJ databases">
        <title>Phylogenomic reconstructions and comparative analyses of Kickxellomycotina fungi.</title>
        <authorList>
            <person name="Reynolds N.K."/>
            <person name="Stajich J.E."/>
            <person name="Barry K."/>
            <person name="Grigoriev I.V."/>
            <person name="Crous P."/>
            <person name="Smith M.E."/>
        </authorList>
    </citation>
    <scope>NUCLEOTIDE SEQUENCE</scope>
    <source>
        <strain evidence="13">NBRC 105413</strain>
    </source>
</reference>
<evidence type="ECO:0000256" key="1">
    <source>
        <dbReference type="ARBA" id="ARBA00004613"/>
    </source>
</evidence>
<dbReference type="AlphaFoldDB" id="A0A9W7XJM9"/>
<dbReference type="InterPro" id="IPR001398">
    <property type="entry name" value="Macrophage_inhib_fac"/>
</dbReference>
<dbReference type="EC" id="5.3.2.1" evidence="9"/>
<comment type="similarity">
    <text evidence="2">Belongs to the MIF family.</text>
</comment>
<evidence type="ECO:0000256" key="8">
    <source>
        <dbReference type="ARBA" id="ARBA00038932"/>
    </source>
</evidence>
<protein>
    <recommendedName>
        <fullName evidence="12">L-dopachrome isomerase</fullName>
        <ecNumber evidence="9">5.3.2.1</ecNumber>
        <ecNumber evidence="8">5.3.3.12</ecNumber>
    </recommendedName>
    <alternativeName>
        <fullName evidence="10">L-dopachrome tautomerase</fullName>
    </alternativeName>
    <alternativeName>
        <fullName evidence="11">Phenylpyruvate tautomerase</fullName>
    </alternativeName>
</protein>
<dbReference type="Gene3D" id="3.30.429.10">
    <property type="entry name" value="Macrophage Migration Inhibitory Factor"/>
    <property type="match status" value="1"/>
</dbReference>
<dbReference type="PANTHER" id="PTHR11954">
    <property type="entry name" value="D-DOPACHROME DECARBOXYLASE"/>
    <property type="match status" value="1"/>
</dbReference>
<dbReference type="Proteomes" id="UP001145021">
    <property type="component" value="Unassembled WGS sequence"/>
</dbReference>
<dbReference type="GO" id="GO:0004167">
    <property type="term" value="F:dopachrome isomerase activity"/>
    <property type="evidence" value="ECO:0007669"/>
    <property type="project" value="UniProtKB-EC"/>
</dbReference>
<comment type="catalytic activity">
    <reaction evidence="7">
        <text>L-dopachrome = 5,6-dihydroxyindole-2-carboxylate</text>
        <dbReference type="Rhea" id="RHEA:13041"/>
        <dbReference type="ChEBI" id="CHEBI:16875"/>
        <dbReference type="ChEBI" id="CHEBI:57509"/>
        <dbReference type="EC" id="5.3.3.12"/>
    </reaction>
</comment>
<evidence type="ECO:0000256" key="6">
    <source>
        <dbReference type="ARBA" id="ARBA00036735"/>
    </source>
</evidence>
<sequence>MPVVEIKTNVKSADSQEFSAKVAHAVAELLSKPLSYVMAYVTYTPSMTMGAEGSPAAYVRVGSIGAVGGSKNNTVAAGITGLLETELGIAADRVYVDIRDIARNDIALDGKTFA</sequence>
<evidence type="ECO:0000256" key="2">
    <source>
        <dbReference type="ARBA" id="ARBA00005851"/>
    </source>
</evidence>
<dbReference type="EMBL" id="JANBOH010000152">
    <property type="protein sequence ID" value="KAJ1644637.1"/>
    <property type="molecule type" value="Genomic_DNA"/>
</dbReference>
<evidence type="ECO:0000313" key="14">
    <source>
        <dbReference type="Proteomes" id="UP001145021"/>
    </source>
</evidence>
<evidence type="ECO:0000256" key="4">
    <source>
        <dbReference type="ARBA" id="ARBA00022525"/>
    </source>
</evidence>
<dbReference type="SUPFAM" id="SSF55331">
    <property type="entry name" value="Tautomerase/MIF"/>
    <property type="match status" value="1"/>
</dbReference>